<sequence>MLSYIEKGYLDELFNRGGYVLDFSTNDFDEFTFQSIGIRLCEKYHLSKGKSLREFTNEGDSYKIAKLYKDLLEFYSVYFSDEIEENKKNNRGTSFKSLYIKCKDIINRELSNSSNLMSEAEVLKIKFSSEYINSQIDLMLEMVDRNPTEAIGKSKELLESCCKEICNNLGENKKDNLKLTQLVKETFKCLKIPNESMIIDETEDKIVKQITGSLNGLASGINDLRNHYGSGHGRERNFKALSKKHAELSVGASITLTRYLWDSFREIENSKNL</sequence>
<name>A0A2N6SS61_FINMA</name>
<dbReference type="RefSeq" id="WP_002836907.1">
    <property type="nucleotide sequence ID" value="NZ_JAWGLI010000026.1"/>
</dbReference>
<dbReference type="Proteomes" id="UP000235723">
    <property type="component" value="Unassembled WGS sequence"/>
</dbReference>
<evidence type="ECO:0000313" key="2">
    <source>
        <dbReference type="EMBL" id="PMC59915.1"/>
    </source>
</evidence>
<dbReference type="InterPro" id="IPR026001">
    <property type="entry name" value="Abi-like_C"/>
</dbReference>
<feature type="domain" description="Abortive infection protein-like C-terminal" evidence="1">
    <location>
        <begin position="181"/>
        <end position="262"/>
    </location>
</feature>
<dbReference type="AlphaFoldDB" id="A0A2N6SS61"/>
<dbReference type="Pfam" id="PF14355">
    <property type="entry name" value="Abi_C"/>
    <property type="match status" value="1"/>
</dbReference>
<reference evidence="2 3" key="1">
    <citation type="submission" date="2017-09" db="EMBL/GenBank/DDBJ databases">
        <title>Bacterial strain isolated from the female urinary microbiota.</title>
        <authorList>
            <person name="Thomas-White K."/>
            <person name="Kumar N."/>
            <person name="Forster S."/>
            <person name="Putonti C."/>
            <person name="Lawley T."/>
            <person name="Wolfe A.J."/>
        </authorList>
    </citation>
    <scope>NUCLEOTIDE SEQUENCE [LARGE SCALE GENOMIC DNA]</scope>
    <source>
        <strain evidence="2 3">UMB0115</strain>
    </source>
</reference>
<accession>A0A2N6SS61</accession>
<organism evidence="2 3">
    <name type="scientific">Finegoldia magna</name>
    <name type="common">Peptostreptococcus magnus</name>
    <dbReference type="NCBI Taxonomy" id="1260"/>
    <lineage>
        <taxon>Bacteria</taxon>
        <taxon>Bacillati</taxon>
        <taxon>Bacillota</taxon>
        <taxon>Tissierellia</taxon>
        <taxon>Tissierellales</taxon>
        <taxon>Peptoniphilaceae</taxon>
        <taxon>Finegoldia</taxon>
    </lineage>
</organism>
<proteinExistence type="predicted"/>
<protein>
    <recommendedName>
        <fullName evidence="1">Abortive infection protein-like C-terminal domain-containing protein</fullName>
    </recommendedName>
</protein>
<evidence type="ECO:0000313" key="3">
    <source>
        <dbReference type="Proteomes" id="UP000235723"/>
    </source>
</evidence>
<dbReference type="EMBL" id="PNHD01000007">
    <property type="protein sequence ID" value="PMC59915.1"/>
    <property type="molecule type" value="Genomic_DNA"/>
</dbReference>
<evidence type="ECO:0000259" key="1">
    <source>
        <dbReference type="Pfam" id="PF14355"/>
    </source>
</evidence>
<gene>
    <name evidence="2" type="ORF">CJ208_05930</name>
</gene>
<comment type="caution">
    <text evidence="2">The sequence shown here is derived from an EMBL/GenBank/DDBJ whole genome shotgun (WGS) entry which is preliminary data.</text>
</comment>